<dbReference type="Pfam" id="PF11964">
    <property type="entry name" value="SpoIIAA-like"/>
    <property type="match status" value="1"/>
</dbReference>
<dbReference type="Gene3D" id="3.40.50.10600">
    <property type="entry name" value="SpoIIaa-like domains"/>
    <property type="match status" value="1"/>
</dbReference>
<accession>A0A831VRR9</accession>
<dbReference type="AlphaFoldDB" id="A0A831VRR9"/>
<name>A0A831VRR9_9FLAO</name>
<dbReference type="Proteomes" id="UP000886191">
    <property type="component" value="Unassembled WGS sequence"/>
</dbReference>
<dbReference type="EMBL" id="DRGL01000050">
    <property type="protein sequence ID" value="HEA21963.1"/>
    <property type="molecule type" value="Genomic_DNA"/>
</dbReference>
<organism evidence="1">
    <name type="scientific">Pricia antarctica</name>
    <dbReference type="NCBI Taxonomy" id="641691"/>
    <lineage>
        <taxon>Bacteria</taxon>
        <taxon>Pseudomonadati</taxon>
        <taxon>Bacteroidota</taxon>
        <taxon>Flavobacteriia</taxon>
        <taxon>Flavobacteriales</taxon>
        <taxon>Flavobacteriaceae</taxon>
        <taxon>Pricia</taxon>
    </lineage>
</organism>
<dbReference type="SUPFAM" id="SSF52091">
    <property type="entry name" value="SpoIIaa-like"/>
    <property type="match status" value="1"/>
</dbReference>
<gene>
    <name evidence="1" type="ORF">ENH87_13745</name>
</gene>
<protein>
    <submittedName>
        <fullName evidence="1">STAS/SEC14 domain-containing protein</fullName>
    </submittedName>
</protein>
<sequence>MMTIYKKECKVYMVAQSRLDAKDYDNLMPQLKDHIQAHNKVYWYIEMENFEGWTSSAYWKGIELKLPHEERLKRVALVGNMKWQEQFTELLIPFTRAHIKFFGQDEKKSAKEWIEKNAKSIM</sequence>
<comment type="caution">
    <text evidence="1">The sequence shown here is derived from an EMBL/GenBank/DDBJ whole genome shotgun (WGS) entry which is preliminary data.</text>
</comment>
<proteinExistence type="predicted"/>
<evidence type="ECO:0000313" key="1">
    <source>
        <dbReference type="EMBL" id="HEA21963.1"/>
    </source>
</evidence>
<dbReference type="InterPro" id="IPR021866">
    <property type="entry name" value="SpoIIAA-like"/>
</dbReference>
<reference evidence="1" key="1">
    <citation type="journal article" date="2020" name="mSystems">
        <title>Genome- and Community-Level Interaction Insights into Carbon Utilization and Element Cycling Functions of Hydrothermarchaeota in Hydrothermal Sediment.</title>
        <authorList>
            <person name="Zhou Z."/>
            <person name="Liu Y."/>
            <person name="Xu W."/>
            <person name="Pan J."/>
            <person name="Luo Z.H."/>
            <person name="Li M."/>
        </authorList>
    </citation>
    <scope>NUCLEOTIDE SEQUENCE [LARGE SCALE GENOMIC DNA]</scope>
    <source>
        <strain evidence="1">HyVt-345</strain>
    </source>
</reference>
<dbReference type="InterPro" id="IPR036513">
    <property type="entry name" value="STAS_dom_sf"/>
</dbReference>
<dbReference type="InterPro" id="IPR038396">
    <property type="entry name" value="SpoIIAA-like_sf"/>
</dbReference>